<gene>
    <name evidence="2" type="ORF">RM530_01480</name>
</gene>
<evidence type="ECO:0000313" key="2">
    <source>
        <dbReference type="EMBL" id="MDT0496038.1"/>
    </source>
</evidence>
<sequence>MTLFNFRNYIIIAALPAFLAAALVACGSGFEGTYTDEMGISQYEFKKDGTARIGAMGTVVEIEYEIDGDELRLLMPQGMTQILTLADDGALEGPMGMRYRKVKD</sequence>
<reference evidence="2 3" key="1">
    <citation type="submission" date="2023-09" db="EMBL/GenBank/DDBJ databases">
        <authorList>
            <person name="Rey-Velasco X."/>
        </authorList>
    </citation>
    <scope>NUCLEOTIDE SEQUENCE [LARGE SCALE GENOMIC DNA]</scope>
    <source>
        <strain evidence="2 3">W345</strain>
    </source>
</reference>
<protein>
    <submittedName>
        <fullName evidence="2">Uncharacterized protein</fullName>
    </submittedName>
</protein>
<proteinExistence type="predicted"/>
<keyword evidence="1" id="KW-0732">Signal</keyword>
<dbReference type="Proteomes" id="UP001254608">
    <property type="component" value="Unassembled WGS sequence"/>
</dbReference>
<feature type="signal peptide" evidence="1">
    <location>
        <begin position="1"/>
        <end position="25"/>
    </location>
</feature>
<accession>A0ABU2WDT1</accession>
<name>A0ABU2WDT1_9GAMM</name>
<dbReference type="PROSITE" id="PS51257">
    <property type="entry name" value="PROKAR_LIPOPROTEIN"/>
    <property type="match status" value="1"/>
</dbReference>
<dbReference type="EMBL" id="JAVRIC010000002">
    <property type="protein sequence ID" value="MDT0496038.1"/>
    <property type="molecule type" value="Genomic_DNA"/>
</dbReference>
<evidence type="ECO:0000256" key="1">
    <source>
        <dbReference type="SAM" id="SignalP"/>
    </source>
</evidence>
<feature type="chain" id="PRO_5047101048" evidence="1">
    <location>
        <begin position="26"/>
        <end position="104"/>
    </location>
</feature>
<dbReference type="RefSeq" id="WP_311363433.1">
    <property type="nucleotide sequence ID" value="NZ_JAVRIC010000002.1"/>
</dbReference>
<organism evidence="2 3">
    <name type="scientific">Banduia mediterranea</name>
    <dbReference type="NCBI Taxonomy" id="3075609"/>
    <lineage>
        <taxon>Bacteria</taxon>
        <taxon>Pseudomonadati</taxon>
        <taxon>Pseudomonadota</taxon>
        <taxon>Gammaproteobacteria</taxon>
        <taxon>Nevskiales</taxon>
        <taxon>Algiphilaceae</taxon>
        <taxon>Banduia</taxon>
    </lineage>
</organism>
<evidence type="ECO:0000313" key="3">
    <source>
        <dbReference type="Proteomes" id="UP001254608"/>
    </source>
</evidence>
<comment type="caution">
    <text evidence="2">The sequence shown here is derived from an EMBL/GenBank/DDBJ whole genome shotgun (WGS) entry which is preliminary data.</text>
</comment>
<keyword evidence="3" id="KW-1185">Reference proteome</keyword>